<dbReference type="Gene3D" id="1.10.260.40">
    <property type="entry name" value="lambda repressor-like DNA-binding domains"/>
    <property type="match status" value="1"/>
</dbReference>
<evidence type="ECO:0000313" key="1">
    <source>
        <dbReference type="EMBL" id="OBU06969.1"/>
    </source>
</evidence>
<comment type="caution">
    <text evidence="1">The sequence shown here is derived from an EMBL/GenBank/DDBJ whole genome shotgun (WGS) entry which is preliminary data.</text>
</comment>
<dbReference type="InterPro" id="IPR010982">
    <property type="entry name" value="Lambda_DNA-bd_dom_sf"/>
</dbReference>
<evidence type="ECO:0000313" key="2">
    <source>
        <dbReference type="Proteomes" id="UP000092377"/>
    </source>
</evidence>
<keyword evidence="2" id="KW-1185">Reference proteome</keyword>
<dbReference type="Proteomes" id="UP000092377">
    <property type="component" value="Unassembled WGS sequence"/>
</dbReference>
<dbReference type="AlphaFoldDB" id="A0A1B8HD08"/>
<sequence>MELSKNINIRCSGAALETFFIQRMFEIGNDGFAKEIGIHPSTASRDKNRIFRLACDLITHFGLPEDSVVVADKPPRLVVEGADAEWLMQMLEMKGKVKRKAPAVTEAQMDLTI</sequence>
<gene>
    <name evidence="1" type="ORF">AYY18_19680</name>
</gene>
<protein>
    <submittedName>
        <fullName evidence="1">Uncharacterized protein</fullName>
    </submittedName>
</protein>
<dbReference type="SUPFAM" id="SSF47413">
    <property type="entry name" value="lambda repressor-like DNA-binding domains"/>
    <property type="match status" value="1"/>
</dbReference>
<name>A0A1B8HD08_9GAMM</name>
<dbReference type="RefSeq" id="WP_067403226.1">
    <property type="nucleotide sequence ID" value="NZ_LZEY01000025.1"/>
</dbReference>
<proteinExistence type="predicted"/>
<dbReference type="OrthoDB" id="6458047at2"/>
<dbReference type="EMBL" id="LZEY01000025">
    <property type="protein sequence ID" value="OBU06969.1"/>
    <property type="molecule type" value="Genomic_DNA"/>
</dbReference>
<dbReference type="GO" id="GO:0003677">
    <property type="term" value="F:DNA binding"/>
    <property type="evidence" value="ECO:0007669"/>
    <property type="project" value="InterPro"/>
</dbReference>
<accession>A0A1B8HD08</accession>
<organism evidence="1 2">
    <name type="scientific">Morganella psychrotolerans</name>
    <dbReference type="NCBI Taxonomy" id="368603"/>
    <lineage>
        <taxon>Bacteria</taxon>
        <taxon>Pseudomonadati</taxon>
        <taxon>Pseudomonadota</taxon>
        <taxon>Gammaproteobacteria</taxon>
        <taxon>Enterobacterales</taxon>
        <taxon>Morganellaceae</taxon>
        <taxon>Morganella</taxon>
    </lineage>
</organism>
<reference evidence="2" key="1">
    <citation type="submission" date="2016-06" db="EMBL/GenBank/DDBJ databases">
        <authorList>
            <person name="Butler K."/>
        </authorList>
    </citation>
    <scope>NUCLEOTIDE SEQUENCE [LARGE SCALE GENOMIC DNA]</scope>
    <source>
        <strain evidence="2">GCSL-Mp20</strain>
    </source>
</reference>